<dbReference type="Gene3D" id="3.90.226.10">
    <property type="entry name" value="2-enoyl-CoA Hydratase, Chain A, domain 1"/>
    <property type="match status" value="1"/>
</dbReference>
<accession>A0A926N9Z2</accession>
<reference evidence="14" key="1">
    <citation type="submission" date="2020-09" db="EMBL/GenBank/DDBJ databases">
        <title>A novel bacterium of genus Hazenella, isolated from South China Sea.</title>
        <authorList>
            <person name="Huang H."/>
            <person name="Mo K."/>
            <person name="Hu Y."/>
        </authorList>
    </citation>
    <scope>NUCLEOTIDE SEQUENCE</scope>
    <source>
        <strain evidence="14">IB182357</strain>
    </source>
</reference>
<comment type="caution">
    <text evidence="14">The sequence shown here is derived from an EMBL/GenBank/DDBJ whole genome shotgun (WGS) entry which is preliminary data.</text>
</comment>
<evidence type="ECO:0000313" key="14">
    <source>
        <dbReference type="EMBL" id="MBD1371300.1"/>
    </source>
</evidence>
<evidence type="ECO:0000256" key="13">
    <source>
        <dbReference type="RuleBase" id="RU003707"/>
    </source>
</evidence>
<dbReference type="GO" id="GO:0006635">
    <property type="term" value="P:fatty acid beta-oxidation"/>
    <property type="evidence" value="ECO:0007669"/>
    <property type="project" value="TreeGrafter"/>
</dbReference>
<evidence type="ECO:0000256" key="7">
    <source>
        <dbReference type="ARBA" id="ARBA00038883"/>
    </source>
</evidence>
<dbReference type="AlphaFoldDB" id="A0A926N9Z2"/>
<comment type="function">
    <text evidence="12">Decarboxylates ethylmalonyl-CoA, a potentially toxic metabolite, to form butyryl-CoA, suggesting it might be involved in metabolite proofreading. Acts preferentially on (S)-ethylmalonyl-CoA but also has some activity on the (R)-isomer. Also has methylmalonyl-CoA decarboxylase activity at lower level.</text>
</comment>
<keyword evidence="4" id="KW-0456">Lyase</keyword>
<dbReference type="SUPFAM" id="SSF52096">
    <property type="entry name" value="ClpP/crotonase"/>
    <property type="match status" value="1"/>
</dbReference>
<evidence type="ECO:0000256" key="12">
    <source>
        <dbReference type="ARBA" id="ARBA00056546"/>
    </source>
</evidence>
<evidence type="ECO:0000256" key="1">
    <source>
        <dbReference type="ARBA" id="ARBA00004514"/>
    </source>
</evidence>
<comment type="catalytic activity">
    <reaction evidence="5">
        <text>(2S)-ethylmalonyl-CoA + H(+) = butanoyl-CoA + CO2</text>
        <dbReference type="Rhea" id="RHEA:32131"/>
        <dbReference type="ChEBI" id="CHEBI:15378"/>
        <dbReference type="ChEBI" id="CHEBI:16526"/>
        <dbReference type="ChEBI" id="CHEBI:57371"/>
        <dbReference type="ChEBI" id="CHEBI:60909"/>
        <dbReference type="EC" id="4.1.1.94"/>
    </reaction>
    <physiologicalReaction direction="left-to-right" evidence="5">
        <dbReference type="Rhea" id="RHEA:32132"/>
    </physiologicalReaction>
</comment>
<evidence type="ECO:0000256" key="5">
    <source>
        <dbReference type="ARBA" id="ARBA00036343"/>
    </source>
</evidence>
<evidence type="ECO:0000256" key="8">
    <source>
        <dbReference type="ARBA" id="ARBA00039903"/>
    </source>
</evidence>
<dbReference type="InterPro" id="IPR018376">
    <property type="entry name" value="Enoyl-CoA_hyd/isom_CS"/>
</dbReference>
<dbReference type="EC" id="4.1.1.94" evidence="7"/>
<keyword evidence="15" id="KW-1185">Reference proteome</keyword>
<dbReference type="PANTHER" id="PTHR11941">
    <property type="entry name" value="ENOYL-COA HYDRATASE-RELATED"/>
    <property type="match status" value="1"/>
</dbReference>
<comment type="catalytic activity">
    <reaction evidence="6">
        <text>(2R)-ethylmalonyl-CoA + H(+) = butanoyl-CoA + CO2</text>
        <dbReference type="Rhea" id="RHEA:59540"/>
        <dbReference type="ChEBI" id="CHEBI:15378"/>
        <dbReference type="ChEBI" id="CHEBI:16526"/>
        <dbReference type="ChEBI" id="CHEBI:57371"/>
        <dbReference type="ChEBI" id="CHEBI:85316"/>
        <dbReference type="EC" id="4.1.1.94"/>
    </reaction>
    <physiologicalReaction direction="left-to-right" evidence="6">
        <dbReference type="Rhea" id="RHEA:59541"/>
    </physiologicalReaction>
</comment>
<dbReference type="PROSITE" id="PS00166">
    <property type="entry name" value="ENOYL_COA_HYDRATASE"/>
    <property type="match status" value="1"/>
</dbReference>
<evidence type="ECO:0000256" key="9">
    <source>
        <dbReference type="ARBA" id="ARBA00042052"/>
    </source>
</evidence>
<evidence type="ECO:0000256" key="4">
    <source>
        <dbReference type="ARBA" id="ARBA00023239"/>
    </source>
</evidence>
<dbReference type="Proteomes" id="UP000661691">
    <property type="component" value="Unassembled WGS sequence"/>
</dbReference>
<organism evidence="14 15">
    <name type="scientific">Polycladospora coralii</name>
    <dbReference type="NCBI Taxonomy" id="2771432"/>
    <lineage>
        <taxon>Bacteria</taxon>
        <taxon>Bacillati</taxon>
        <taxon>Bacillota</taxon>
        <taxon>Bacilli</taxon>
        <taxon>Bacillales</taxon>
        <taxon>Thermoactinomycetaceae</taxon>
        <taxon>Polycladospora</taxon>
    </lineage>
</organism>
<evidence type="ECO:0000313" key="15">
    <source>
        <dbReference type="Proteomes" id="UP000661691"/>
    </source>
</evidence>
<comment type="similarity">
    <text evidence="2 13">Belongs to the enoyl-CoA hydratase/isomerase family.</text>
</comment>
<keyword evidence="3" id="KW-0963">Cytoplasm</keyword>
<proteinExistence type="inferred from homology"/>
<evidence type="ECO:0000256" key="10">
    <source>
        <dbReference type="ARBA" id="ARBA00042182"/>
    </source>
</evidence>
<comment type="catalytic activity">
    <reaction evidence="11">
        <text>(S)-methylmalonyl-CoA + H(+) = propanoyl-CoA + CO2</text>
        <dbReference type="Rhea" id="RHEA:61340"/>
        <dbReference type="ChEBI" id="CHEBI:15378"/>
        <dbReference type="ChEBI" id="CHEBI:16526"/>
        <dbReference type="ChEBI" id="CHEBI:57327"/>
        <dbReference type="ChEBI" id="CHEBI:57392"/>
        <dbReference type="EC" id="4.1.1.94"/>
    </reaction>
    <physiologicalReaction direction="left-to-right" evidence="11">
        <dbReference type="Rhea" id="RHEA:61341"/>
    </physiologicalReaction>
</comment>
<dbReference type="InterPro" id="IPR001753">
    <property type="entry name" value="Enoyl-CoA_hydra/iso"/>
</dbReference>
<dbReference type="InterPro" id="IPR029045">
    <property type="entry name" value="ClpP/crotonase-like_dom_sf"/>
</dbReference>
<dbReference type="EMBL" id="JACXAH010000003">
    <property type="protein sequence ID" value="MBD1371300.1"/>
    <property type="molecule type" value="Genomic_DNA"/>
</dbReference>
<comment type="subcellular location">
    <subcellularLocation>
        <location evidence="1">Cytoplasm</location>
        <location evidence="1">Cytosol</location>
    </subcellularLocation>
</comment>
<sequence>MFIMNTLITHKKDGIGWIQFHRPAVRNAVNQEMMAELEHVITEWEQDETLQVVVLYGDEKAFVSGGDVEAFHQIHTKEEIYPVMKRMGDLLQRISELKCITIAAVEGIAVGGGCEIVTSCDFCLASKKAKLGMIQSRIAITTGWGGASRLMNKIGKPNALKMLITGEVIDVERAKEMQLVDEVIESSHFLEKVKVFAQQFVLPSPMIGRAYKEVALALEQGTPLSAFAKIEAINCADCWEAEEHVQAVERFLAKRNKVD</sequence>
<evidence type="ECO:0000256" key="11">
    <source>
        <dbReference type="ARBA" id="ARBA00047446"/>
    </source>
</evidence>
<evidence type="ECO:0000256" key="2">
    <source>
        <dbReference type="ARBA" id="ARBA00005254"/>
    </source>
</evidence>
<dbReference type="CDD" id="cd06558">
    <property type="entry name" value="crotonase-like"/>
    <property type="match status" value="1"/>
</dbReference>
<evidence type="ECO:0000256" key="3">
    <source>
        <dbReference type="ARBA" id="ARBA00022490"/>
    </source>
</evidence>
<name>A0A926N9Z2_9BACL</name>
<protein>
    <recommendedName>
        <fullName evidence="8">Ethylmalonyl-CoA decarboxylase</fullName>
        <ecNumber evidence="7">4.1.1.94</ecNumber>
    </recommendedName>
    <alternativeName>
        <fullName evidence="10">Enoyl-CoA hydratase domain-containing protein 1</fullName>
    </alternativeName>
    <alternativeName>
        <fullName evidence="9">Methylmalonyl-CoA decarboxylase</fullName>
    </alternativeName>
</protein>
<gene>
    <name evidence="14" type="ORF">IC620_02895</name>
</gene>
<dbReference type="GO" id="GO:0005829">
    <property type="term" value="C:cytosol"/>
    <property type="evidence" value="ECO:0007669"/>
    <property type="project" value="UniProtKB-SubCell"/>
</dbReference>
<dbReference type="GO" id="GO:0004492">
    <property type="term" value="F:methyl/ethyl malonyl-CoA decarboxylase activity"/>
    <property type="evidence" value="ECO:0007669"/>
    <property type="project" value="UniProtKB-EC"/>
</dbReference>
<dbReference type="Pfam" id="PF00378">
    <property type="entry name" value="ECH_1"/>
    <property type="match status" value="1"/>
</dbReference>
<evidence type="ECO:0000256" key="6">
    <source>
        <dbReference type="ARBA" id="ARBA00036541"/>
    </source>
</evidence>
<dbReference type="PANTHER" id="PTHR11941:SF27">
    <property type="entry name" value="ETHYLMALONYL-COA DECARBOXYLASE"/>
    <property type="match status" value="1"/>
</dbReference>